<dbReference type="EMBL" id="JACCBA010000001">
    <property type="protein sequence ID" value="NYD46863.1"/>
    <property type="molecule type" value="Genomic_DNA"/>
</dbReference>
<keyword evidence="1" id="KW-0472">Membrane</keyword>
<keyword evidence="3" id="KW-1185">Reference proteome</keyword>
<sequence length="276" mass="28867">MTVGSIVVPVVLLVLAAVPGLHFDLVRGRRERARPGGTLPRFSRVVVAGTMVTTVTSILLGVLGQAVVPSPHRLLDEGGAAVPPLAAAWTACCFLALSLTLSSLAAAVLARLENRPGPFPAEARPAAGSSADYGDRDVELEITLNSGETFRGLLGEESAARGSEPPFITLCGPIFQLDGHGKPLPLDALHWDRMVVPTRSVTSVLVRPVEERPPPPAALRGVPSRHSAPRLHPSDQLKIFVEQCYACRLAPGPLAKLLALELVVIALAGAVAGAIT</sequence>
<dbReference type="RefSeq" id="WP_179844048.1">
    <property type="nucleotide sequence ID" value="NZ_JACCBA010000001.1"/>
</dbReference>
<dbReference type="Pfam" id="PF19865">
    <property type="entry name" value="DUF6338"/>
    <property type="match status" value="1"/>
</dbReference>
<feature type="transmembrane region" description="Helical" evidence="1">
    <location>
        <begin position="88"/>
        <end position="110"/>
    </location>
</feature>
<keyword evidence="1" id="KW-1133">Transmembrane helix</keyword>
<keyword evidence="1" id="KW-0812">Transmembrane</keyword>
<name>A0A7Y9EFP1_9ACTN</name>
<evidence type="ECO:0000313" key="3">
    <source>
        <dbReference type="Proteomes" id="UP000529783"/>
    </source>
</evidence>
<feature type="transmembrane region" description="Helical" evidence="1">
    <location>
        <begin position="6"/>
        <end position="25"/>
    </location>
</feature>
<comment type="caution">
    <text evidence="2">The sequence shown here is derived from an EMBL/GenBank/DDBJ whole genome shotgun (WGS) entry which is preliminary data.</text>
</comment>
<organism evidence="2 3">
    <name type="scientific">Actinomadura luteofluorescens</name>
    <dbReference type="NCBI Taxonomy" id="46163"/>
    <lineage>
        <taxon>Bacteria</taxon>
        <taxon>Bacillati</taxon>
        <taxon>Actinomycetota</taxon>
        <taxon>Actinomycetes</taxon>
        <taxon>Streptosporangiales</taxon>
        <taxon>Thermomonosporaceae</taxon>
        <taxon>Actinomadura</taxon>
    </lineage>
</organism>
<dbReference type="Proteomes" id="UP000529783">
    <property type="component" value="Unassembled WGS sequence"/>
</dbReference>
<evidence type="ECO:0000313" key="2">
    <source>
        <dbReference type="EMBL" id="NYD46863.1"/>
    </source>
</evidence>
<accession>A0A7Y9EFP1</accession>
<evidence type="ECO:0000256" key="1">
    <source>
        <dbReference type="SAM" id="Phobius"/>
    </source>
</evidence>
<proteinExistence type="predicted"/>
<feature type="transmembrane region" description="Helical" evidence="1">
    <location>
        <begin position="257"/>
        <end position="275"/>
    </location>
</feature>
<protein>
    <submittedName>
        <fullName evidence="2">Uncharacterized protein</fullName>
    </submittedName>
</protein>
<reference evidence="2 3" key="1">
    <citation type="submission" date="2020-07" db="EMBL/GenBank/DDBJ databases">
        <title>Sequencing the genomes of 1000 actinobacteria strains.</title>
        <authorList>
            <person name="Klenk H.-P."/>
        </authorList>
    </citation>
    <scope>NUCLEOTIDE SEQUENCE [LARGE SCALE GENOMIC DNA]</scope>
    <source>
        <strain evidence="2 3">DSM 40398</strain>
    </source>
</reference>
<dbReference type="InterPro" id="IPR045919">
    <property type="entry name" value="DUF6338"/>
</dbReference>
<gene>
    <name evidence="2" type="ORF">BJY14_002846</name>
</gene>
<dbReference type="AlphaFoldDB" id="A0A7Y9EFP1"/>
<feature type="transmembrane region" description="Helical" evidence="1">
    <location>
        <begin position="45"/>
        <end position="68"/>
    </location>
</feature>